<evidence type="ECO:0000313" key="2">
    <source>
        <dbReference type="Proteomes" id="UP000572680"/>
    </source>
</evidence>
<accession>A0A7W3LMS6</accession>
<dbReference type="Proteomes" id="UP000572680">
    <property type="component" value="Unassembled WGS sequence"/>
</dbReference>
<keyword evidence="2" id="KW-1185">Reference proteome</keyword>
<protein>
    <submittedName>
        <fullName evidence="1">Uncharacterized protein</fullName>
    </submittedName>
</protein>
<sequence>MSDGFMVAARIAMTREGFDRWLDTPAPGPDAIANPGEMFDGWFWDGRRADTGWRNAAVGVTPRDFFAERVRRVGSGASVLLYREGALEAYLFDVGYVEREVHTALLMFAAAGAFKTEPASDAVLFWAEAGGGLREPDWRGWLAVLSVDEDLSRFTPASGLPRAALADSIAALRPVEDRFFQLVERLGEEEESWDWESGEAFTTTTPRDELFVDPEVLRRPER</sequence>
<evidence type="ECO:0000313" key="1">
    <source>
        <dbReference type="EMBL" id="MBA8951016.1"/>
    </source>
</evidence>
<dbReference type="AlphaFoldDB" id="A0A7W3LMS6"/>
<gene>
    <name evidence="1" type="ORF">HNR61_002647</name>
</gene>
<dbReference type="EMBL" id="JACJIA010000003">
    <property type="protein sequence ID" value="MBA8951016.1"/>
    <property type="molecule type" value="Genomic_DNA"/>
</dbReference>
<comment type="caution">
    <text evidence="1">The sequence shown here is derived from an EMBL/GenBank/DDBJ whole genome shotgun (WGS) entry which is preliminary data.</text>
</comment>
<reference evidence="1 2" key="1">
    <citation type="submission" date="2020-08" db="EMBL/GenBank/DDBJ databases">
        <title>Genomic Encyclopedia of Type Strains, Phase IV (KMG-IV): sequencing the most valuable type-strain genomes for metagenomic binning, comparative biology and taxonomic classification.</title>
        <authorList>
            <person name="Goeker M."/>
        </authorList>
    </citation>
    <scope>NUCLEOTIDE SEQUENCE [LARGE SCALE GENOMIC DNA]</scope>
    <source>
        <strain evidence="1 2">DSM 44197</strain>
    </source>
</reference>
<dbReference type="RefSeq" id="WP_182843405.1">
    <property type="nucleotide sequence ID" value="NZ_BAAALP010000016.1"/>
</dbReference>
<proteinExistence type="predicted"/>
<name>A0A7W3LMS6_ACTNM</name>
<organism evidence="1 2">
    <name type="scientific">Actinomadura namibiensis</name>
    <dbReference type="NCBI Taxonomy" id="182080"/>
    <lineage>
        <taxon>Bacteria</taxon>
        <taxon>Bacillati</taxon>
        <taxon>Actinomycetota</taxon>
        <taxon>Actinomycetes</taxon>
        <taxon>Streptosporangiales</taxon>
        <taxon>Thermomonosporaceae</taxon>
        <taxon>Actinomadura</taxon>
    </lineage>
</organism>